<dbReference type="Proteomes" id="UP001595621">
    <property type="component" value="Unassembled WGS sequence"/>
</dbReference>
<comment type="caution">
    <text evidence="3">The sequence shown here is derived from an EMBL/GenBank/DDBJ whole genome shotgun (WGS) entry which is preliminary data.</text>
</comment>
<feature type="compositionally biased region" description="Basic and acidic residues" evidence="1">
    <location>
        <begin position="462"/>
        <end position="471"/>
    </location>
</feature>
<feature type="region of interest" description="Disordered" evidence="1">
    <location>
        <begin position="462"/>
        <end position="489"/>
    </location>
</feature>
<accession>A0ABV7G9Y6</accession>
<dbReference type="RefSeq" id="WP_248935204.1">
    <property type="nucleotide sequence ID" value="NZ_JAKILF010000002.1"/>
</dbReference>
<feature type="transmembrane region" description="Helical" evidence="2">
    <location>
        <begin position="243"/>
        <end position="260"/>
    </location>
</feature>
<evidence type="ECO:0000313" key="3">
    <source>
        <dbReference type="EMBL" id="MFC3137533.1"/>
    </source>
</evidence>
<keyword evidence="2" id="KW-0812">Transmembrane</keyword>
<evidence type="ECO:0000256" key="1">
    <source>
        <dbReference type="SAM" id="MobiDB-lite"/>
    </source>
</evidence>
<dbReference type="EMBL" id="JBHRTD010000006">
    <property type="protein sequence ID" value="MFC3137533.1"/>
    <property type="molecule type" value="Genomic_DNA"/>
</dbReference>
<feature type="transmembrane region" description="Helical" evidence="2">
    <location>
        <begin position="266"/>
        <end position="284"/>
    </location>
</feature>
<evidence type="ECO:0000313" key="4">
    <source>
        <dbReference type="Proteomes" id="UP001595621"/>
    </source>
</evidence>
<proteinExistence type="predicted"/>
<reference evidence="4" key="1">
    <citation type="journal article" date="2019" name="Int. J. Syst. Evol. Microbiol.">
        <title>The Global Catalogue of Microorganisms (GCM) 10K type strain sequencing project: providing services to taxonomists for standard genome sequencing and annotation.</title>
        <authorList>
            <consortium name="The Broad Institute Genomics Platform"/>
            <consortium name="The Broad Institute Genome Sequencing Center for Infectious Disease"/>
            <person name="Wu L."/>
            <person name="Ma J."/>
        </authorList>
    </citation>
    <scope>NUCLEOTIDE SEQUENCE [LARGE SCALE GENOMIC DNA]</scope>
    <source>
        <strain evidence="4">KCTC 52277</strain>
    </source>
</reference>
<name>A0ABV7G9Y6_9GAMM</name>
<protein>
    <submittedName>
        <fullName evidence="3">Uncharacterized protein</fullName>
    </submittedName>
</protein>
<gene>
    <name evidence="3" type="ORF">ACFOE0_04935</name>
</gene>
<evidence type="ECO:0000256" key="2">
    <source>
        <dbReference type="SAM" id="Phobius"/>
    </source>
</evidence>
<sequence length="489" mass="56479">MSSIEIKQEEALSIKFTHLLEVNANCRVDLYFSLPNEMGINPKSFDEQEYFHSGILGRRSYYSEGLHIPLVQSRFVSLSKRTIEEFRLYLNLFAYQFAIAVENDAKQLKHLNEAELFYPSVVELARQVESTLKKFRRSEPSEEKRKSYFENADNYLSWFCEQQLLKLMSERPRSSGYTELRDEIFVVCRNESAYRLERNYNSSGTVQDANRISNKMLLLRRLIQRGVVLKEESKTLGTWLKKATTGFATGLIMLVVSALILKAQGVLSGLTIAMLFTLAVIYAFREVFKDDIRNAMWRRIQRGRPRWSRILRDTTSGMAVARQLVWLDFMTPQDLPSEVDEILKRRHRQNKVDAEILHYGASTRVQKDSFLSGYNMLQEQVSFSLVPFARYLERGKAKVYQERDSKVSHESAERRYQVNVVVSLKEGKSAPRFARYKITMNRSNIVEITQSEVPDGVASIESKHTGREMESRISGGSASSVRETIKENG</sequence>
<keyword evidence="4" id="KW-1185">Reference proteome</keyword>
<keyword evidence="2" id="KW-1133">Transmembrane helix</keyword>
<organism evidence="3 4">
    <name type="scientific">Shewanella submarina</name>
    <dbReference type="NCBI Taxonomy" id="2016376"/>
    <lineage>
        <taxon>Bacteria</taxon>
        <taxon>Pseudomonadati</taxon>
        <taxon>Pseudomonadota</taxon>
        <taxon>Gammaproteobacteria</taxon>
        <taxon>Alteromonadales</taxon>
        <taxon>Shewanellaceae</taxon>
        <taxon>Shewanella</taxon>
    </lineage>
</organism>
<keyword evidence="2" id="KW-0472">Membrane</keyword>